<dbReference type="EMBL" id="MHQL01000019">
    <property type="protein sequence ID" value="OHA03189.1"/>
    <property type="molecule type" value="Genomic_DNA"/>
</dbReference>
<gene>
    <name evidence="3" type="ORF">A3C16_01870</name>
</gene>
<keyword evidence="2" id="KW-0472">Membrane</keyword>
<dbReference type="AlphaFoldDB" id="A0A1G2KXM6"/>
<keyword evidence="2" id="KW-0812">Transmembrane</keyword>
<feature type="compositionally biased region" description="Acidic residues" evidence="1">
    <location>
        <begin position="28"/>
        <end position="53"/>
    </location>
</feature>
<organism evidence="3 4">
    <name type="scientific">Candidatus Sungbacteria bacterium RIFCSPHIGHO2_02_FULL_51_29</name>
    <dbReference type="NCBI Taxonomy" id="1802273"/>
    <lineage>
        <taxon>Bacteria</taxon>
        <taxon>Candidatus Sungiibacteriota</taxon>
    </lineage>
</organism>
<dbReference type="Proteomes" id="UP000177811">
    <property type="component" value="Unassembled WGS sequence"/>
</dbReference>
<reference evidence="3 4" key="1">
    <citation type="journal article" date="2016" name="Nat. Commun.">
        <title>Thousands of microbial genomes shed light on interconnected biogeochemical processes in an aquifer system.</title>
        <authorList>
            <person name="Anantharaman K."/>
            <person name="Brown C.T."/>
            <person name="Hug L.A."/>
            <person name="Sharon I."/>
            <person name="Castelle C.J."/>
            <person name="Probst A.J."/>
            <person name="Thomas B.C."/>
            <person name="Singh A."/>
            <person name="Wilkins M.J."/>
            <person name="Karaoz U."/>
            <person name="Brodie E.L."/>
            <person name="Williams K.H."/>
            <person name="Hubbard S.S."/>
            <person name="Banfield J.F."/>
        </authorList>
    </citation>
    <scope>NUCLEOTIDE SEQUENCE [LARGE SCALE GENOMIC DNA]</scope>
</reference>
<evidence type="ECO:0000256" key="2">
    <source>
        <dbReference type="SAM" id="Phobius"/>
    </source>
</evidence>
<accession>A0A1G2KXM6</accession>
<feature type="transmembrane region" description="Helical" evidence="2">
    <location>
        <begin position="90"/>
        <end position="116"/>
    </location>
</feature>
<protein>
    <submittedName>
        <fullName evidence="3">Uncharacterized protein</fullName>
    </submittedName>
</protein>
<keyword evidence="2" id="KW-1133">Transmembrane helix</keyword>
<feature type="region of interest" description="Disordered" evidence="1">
    <location>
        <begin position="23"/>
        <end position="63"/>
    </location>
</feature>
<proteinExistence type="predicted"/>
<comment type="caution">
    <text evidence="3">The sequence shown here is derived from an EMBL/GenBank/DDBJ whole genome shotgun (WGS) entry which is preliminary data.</text>
</comment>
<name>A0A1G2KXM6_9BACT</name>
<evidence type="ECO:0000256" key="1">
    <source>
        <dbReference type="SAM" id="MobiDB-lite"/>
    </source>
</evidence>
<evidence type="ECO:0000313" key="3">
    <source>
        <dbReference type="EMBL" id="OHA03189.1"/>
    </source>
</evidence>
<evidence type="ECO:0000313" key="4">
    <source>
        <dbReference type="Proteomes" id="UP000177811"/>
    </source>
</evidence>
<sequence>MEDTVNAIEEARARRLAWEQAEDARIAEEEEENEDADAEDDTDEELDRDEADESPSFGVADRSRKGPRISFVEGTLLLLAALAIDAAQFLLALVVVGVVFNGIIDIAAWLAFYLFFKAKGLSFGLSFKNMLKGGAGGIMKNPLAISTFAAMIEFIPFIGSLPAWTLAIVLSLGVEYAQWLASKALGKKLLSLLEGKKSVATAAN</sequence>